<dbReference type="RefSeq" id="WP_379870126.1">
    <property type="nucleotide sequence ID" value="NZ_JBHTBH010000003.1"/>
</dbReference>
<name>A0ABW2KEI6_9ACTN</name>
<dbReference type="Gene3D" id="3.90.550.10">
    <property type="entry name" value="Spore Coat Polysaccharide Biosynthesis Protein SpsA, Chain A"/>
    <property type="match status" value="1"/>
</dbReference>
<dbReference type="Proteomes" id="UP001596540">
    <property type="component" value="Unassembled WGS sequence"/>
</dbReference>
<proteinExistence type="predicted"/>
<gene>
    <name evidence="1" type="ORF">ACFQRF_08055</name>
</gene>
<evidence type="ECO:0000313" key="2">
    <source>
        <dbReference type="Proteomes" id="UP001596540"/>
    </source>
</evidence>
<keyword evidence="2" id="KW-1185">Reference proteome</keyword>
<dbReference type="EMBL" id="JBHTBH010000003">
    <property type="protein sequence ID" value="MFC7327696.1"/>
    <property type="molecule type" value="Genomic_DNA"/>
</dbReference>
<dbReference type="InterPro" id="IPR029044">
    <property type="entry name" value="Nucleotide-diphossugar_trans"/>
</dbReference>
<sequence length="207" mass="21317">MQRIAAVLLTPRTGSAPPPGVDARRFAAAVTEDTYEVVAGLAQCDPAIVVWAEEGPPAALAEQAAALTWPGTPVLAVHGPGPVRRALDALTGPEPGQAVLVAADAPDLPPLLVGKLFRALGTAEVAGCPAEDGTLVALAARLPAPAWLGRISLDDPAALTTLRAARPHRRALATVPGWHRLRAPADIHRLDPGLEGWESTRAVLTAG</sequence>
<comment type="caution">
    <text evidence="1">The sequence shown here is derived from an EMBL/GenBank/DDBJ whole genome shotgun (WGS) entry which is preliminary data.</text>
</comment>
<dbReference type="SUPFAM" id="SSF53448">
    <property type="entry name" value="Nucleotide-diphospho-sugar transferases"/>
    <property type="match status" value="1"/>
</dbReference>
<accession>A0ABW2KEI6</accession>
<protein>
    <recommendedName>
        <fullName evidence="3">Glycosyltransferase</fullName>
    </recommendedName>
</protein>
<evidence type="ECO:0008006" key="3">
    <source>
        <dbReference type="Google" id="ProtNLM"/>
    </source>
</evidence>
<reference evidence="2" key="1">
    <citation type="journal article" date="2019" name="Int. J. Syst. Evol. Microbiol.">
        <title>The Global Catalogue of Microorganisms (GCM) 10K type strain sequencing project: providing services to taxonomists for standard genome sequencing and annotation.</title>
        <authorList>
            <consortium name="The Broad Institute Genomics Platform"/>
            <consortium name="The Broad Institute Genome Sequencing Center for Infectious Disease"/>
            <person name="Wu L."/>
            <person name="Ma J."/>
        </authorList>
    </citation>
    <scope>NUCLEOTIDE SEQUENCE [LARGE SCALE GENOMIC DNA]</scope>
    <source>
        <strain evidence="2">CGMCC 4.7382</strain>
    </source>
</reference>
<evidence type="ECO:0000313" key="1">
    <source>
        <dbReference type="EMBL" id="MFC7327696.1"/>
    </source>
</evidence>
<organism evidence="1 2">
    <name type="scientific">Marinactinospora rubrisoli</name>
    <dbReference type="NCBI Taxonomy" id="2715399"/>
    <lineage>
        <taxon>Bacteria</taxon>
        <taxon>Bacillati</taxon>
        <taxon>Actinomycetota</taxon>
        <taxon>Actinomycetes</taxon>
        <taxon>Streptosporangiales</taxon>
        <taxon>Nocardiopsidaceae</taxon>
        <taxon>Marinactinospora</taxon>
    </lineage>
</organism>